<evidence type="ECO:0000313" key="2">
    <source>
        <dbReference type="Proteomes" id="UP000001699"/>
    </source>
</evidence>
<reference evidence="1 2" key="1">
    <citation type="journal article" date="2008" name="PLoS Genet.">
        <title>Genomic islands in the pathogenic filamentous fungus Aspergillus fumigatus.</title>
        <authorList>
            <person name="Fedorova N.D."/>
            <person name="Khaldi N."/>
            <person name="Joardar V.S."/>
            <person name="Maiti R."/>
            <person name="Amedeo P."/>
            <person name="Anderson M.J."/>
            <person name="Crabtree J."/>
            <person name="Silva J.C."/>
            <person name="Badger J.H."/>
            <person name="Albarraq A."/>
            <person name="Angiuoli S."/>
            <person name="Bussey H."/>
            <person name="Bowyer P."/>
            <person name="Cotty P.J."/>
            <person name="Dyer P.S."/>
            <person name="Egan A."/>
            <person name="Galens K."/>
            <person name="Fraser-Liggett C.M."/>
            <person name="Haas B.J."/>
            <person name="Inman J.M."/>
            <person name="Kent R."/>
            <person name="Lemieux S."/>
            <person name="Malavazi I."/>
            <person name="Orvis J."/>
            <person name="Roemer T."/>
            <person name="Ronning C.M."/>
            <person name="Sundaram J.P."/>
            <person name="Sutton G."/>
            <person name="Turner G."/>
            <person name="Venter J.C."/>
            <person name="White O.R."/>
            <person name="Whitty B.R."/>
            <person name="Youngman P."/>
            <person name="Wolfe K.H."/>
            <person name="Goldman G.H."/>
            <person name="Wortman J.R."/>
            <person name="Jiang B."/>
            <person name="Denning D.W."/>
            <person name="Nierman W.C."/>
        </authorList>
    </citation>
    <scope>NUCLEOTIDE SEQUENCE [LARGE SCALE GENOMIC DNA]</scope>
    <source>
        <strain evidence="2">CBS 144.89 / FGSC A1163 / CEA10</strain>
    </source>
</reference>
<dbReference type="EMBL" id="DS499602">
    <property type="protein sequence ID" value="EDP47907.1"/>
    <property type="molecule type" value="Genomic_DNA"/>
</dbReference>
<gene>
    <name evidence="1" type="ORF">AFUB_097580</name>
</gene>
<dbReference type="AlphaFoldDB" id="B0YE23"/>
<dbReference type="HOGENOM" id="CLU_439460_0_0_1"/>
<dbReference type="Proteomes" id="UP000001699">
    <property type="component" value="Unassembled WGS sequence"/>
</dbReference>
<protein>
    <submittedName>
        <fullName evidence="1">Uncharacterized protein</fullName>
    </submittedName>
</protein>
<keyword evidence="2" id="KW-1185">Reference proteome</keyword>
<proteinExistence type="predicted"/>
<evidence type="ECO:0000313" key="1">
    <source>
        <dbReference type="EMBL" id="EDP47907.1"/>
    </source>
</evidence>
<accession>B0YE23</accession>
<dbReference type="OrthoDB" id="4330819at2759"/>
<dbReference type="VEuPathDB" id="FungiDB:AFUB_097580"/>
<sequence>MVFSSWLRSVPFPKWLAKLFSDVRHFFLTIRTSRRESGWFGTDLGDAKRENTIMDDLEFVRVWFPDSELSPEAAVWHHALDDVVKLIVPLPCKVPVPCQGGYIGYKKLADLAVDKDGVERVRSRYEAVRSVPLGSEDPMVVAQKPRDLTLKRFEACKQLRDTYRDRLEENDIDNQGRTWLERQLQSTVKVLHSLQNSVQGPLMRDAEDKGIGHMILEEVQLEDPSNGYAPAFSTRRPAGAMLVDLAVLPEHAATVRSKYFSPFSSDDPLVCSEPGNDIDLKRALAFRKIISRYDKAQIIRQAQGQIPGPENELIRNWFSKRMMELEGLIKTIHGCETIRIWCRSYQEDPMASVRSNGLHDVVRAAVPLQDPNYRRVAEDKTVHPDGAILVDLAVHKEGVRTVLRKYGVIDFVPMGDDDPVVLSQPGETMKDKQVAAYENMLKRYSRYLYEECRLLGPMAKVWVAEKLAGIENQLSVIHPNRLETIRIRCPRYQSHPWEIIQKLGLGDVVREAIPLEVQTIFQESVQVDLAVEPSGISRVRTLCEVVDFQKLSEDDPIIQIQPDGDPRMRAFNGYNHVLQRFQEARALRQIDGALMLWYEKEITDLESRIRRLRRILCPPSV</sequence>
<name>B0YE23_ASPFC</name>
<organism evidence="1 2">
    <name type="scientific">Aspergillus fumigatus (strain CBS 144.89 / FGSC A1163 / CEA10)</name>
    <name type="common">Neosartorya fumigata</name>
    <dbReference type="NCBI Taxonomy" id="451804"/>
    <lineage>
        <taxon>Eukaryota</taxon>
        <taxon>Fungi</taxon>
        <taxon>Dikarya</taxon>
        <taxon>Ascomycota</taxon>
        <taxon>Pezizomycotina</taxon>
        <taxon>Eurotiomycetes</taxon>
        <taxon>Eurotiomycetidae</taxon>
        <taxon>Eurotiales</taxon>
        <taxon>Aspergillaceae</taxon>
        <taxon>Aspergillus</taxon>
        <taxon>Aspergillus subgen. Fumigati</taxon>
    </lineage>
</organism>